<accession>A0A6G0TT56</accession>
<keyword evidence="2" id="KW-1185">Reference proteome</keyword>
<evidence type="ECO:0000313" key="1">
    <source>
        <dbReference type="EMBL" id="KAE9538204.1"/>
    </source>
</evidence>
<evidence type="ECO:0000313" key="2">
    <source>
        <dbReference type="Proteomes" id="UP000475862"/>
    </source>
</evidence>
<dbReference type="EMBL" id="VYZN01000017">
    <property type="protein sequence ID" value="KAE9538204.1"/>
    <property type="molecule type" value="Genomic_DNA"/>
</dbReference>
<sequence length="198" mass="21631">MARSCIINLRSKRMKPSLYVRSMARLRDQSGPIRVMAQAIFMYKTPSAQSCHAQSTGVWCKGTRNGTTITSSKSRPNKNGIIPSNTIKATIAFELILSQNFNRLMTTVRPSGSHPAIKQTARTDNQHIYVPHAAVYSSCMLGIGDGSVADGSSAGQNDMAKRPNHTGKVMIVKLITTTDRATRTSKAIRRIAKLVGRL</sequence>
<organism evidence="1 2">
    <name type="scientific">Aphis glycines</name>
    <name type="common">Soybean aphid</name>
    <dbReference type="NCBI Taxonomy" id="307491"/>
    <lineage>
        <taxon>Eukaryota</taxon>
        <taxon>Metazoa</taxon>
        <taxon>Ecdysozoa</taxon>
        <taxon>Arthropoda</taxon>
        <taxon>Hexapoda</taxon>
        <taxon>Insecta</taxon>
        <taxon>Pterygota</taxon>
        <taxon>Neoptera</taxon>
        <taxon>Paraneoptera</taxon>
        <taxon>Hemiptera</taxon>
        <taxon>Sternorrhyncha</taxon>
        <taxon>Aphidomorpha</taxon>
        <taxon>Aphidoidea</taxon>
        <taxon>Aphididae</taxon>
        <taxon>Aphidini</taxon>
        <taxon>Aphis</taxon>
        <taxon>Aphis</taxon>
    </lineage>
</organism>
<gene>
    <name evidence="1" type="ORF">AGLY_006176</name>
</gene>
<comment type="caution">
    <text evidence="1">The sequence shown here is derived from an EMBL/GenBank/DDBJ whole genome shotgun (WGS) entry which is preliminary data.</text>
</comment>
<dbReference type="AlphaFoldDB" id="A0A6G0TT56"/>
<name>A0A6G0TT56_APHGL</name>
<reference evidence="1 2" key="1">
    <citation type="submission" date="2019-08" db="EMBL/GenBank/DDBJ databases">
        <title>The genome of the soybean aphid Biotype 1, its phylome, world population structure and adaptation to the North American continent.</title>
        <authorList>
            <person name="Giordano R."/>
            <person name="Donthu R.K."/>
            <person name="Hernandez A.G."/>
            <person name="Wright C.L."/>
            <person name="Zimin A.V."/>
        </authorList>
    </citation>
    <scope>NUCLEOTIDE SEQUENCE [LARGE SCALE GENOMIC DNA]</scope>
    <source>
        <tissue evidence="1">Whole aphids</tissue>
    </source>
</reference>
<dbReference type="OrthoDB" id="8193898at2759"/>
<proteinExistence type="predicted"/>
<protein>
    <submittedName>
        <fullName evidence="1">Uncharacterized protein</fullName>
    </submittedName>
</protein>
<dbReference type="Proteomes" id="UP000475862">
    <property type="component" value="Unassembled WGS sequence"/>
</dbReference>